<reference evidence="5" key="2">
    <citation type="submission" date="2013-10" db="EMBL/GenBank/DDBJ databases">
        <authorList>
            <person name="Aslett M."/>
        </authorList>
    </citation>
    <scope>NUCLEOTIDE SEQUENCE [LARGE SCALE GENOMIC DNA]</scope>
    <source>
        <strain evidence="5">Houghton</strain>
    </source>
</reference>
<dbReference type="SUPFAM" id="SSF50978">
    <property type="entry name" value="WD40 repeat-like"/>
    <property type="match status" value="1"/>
</dbReference>
<dbReference type="GO" id="GO:0000398">
    <property type="term" value="P:mRNA splicing, via spliceosome"/>
    <property type="evidence" value="ECO:0007669"/>
    <property type="project" value="InterPro"/>
</dbReference>
<evidence type="ECO:0000256" key="4">
    <source>
        <dbReference type="PROSITE-ProRule" id="PRU00221"/>
    </source>
</evidence>
<dbReference type="OrthoDB" id="10256122at2759"/>
<dbReference type="InterPro" id="IPR019775">
    <property type="entry name" value="WD40_repeat_CS"/>
</dbReference>
<keyword evidence="6" id="KW-1185">Reference proteome</keyword>
<dbReference type="CDD" id="cd00200">
    <property type="entry name" value="WD40"/>
    <property type="match status" value="1"/>
</dbReference>
<dbReference type="VEuPathDB" id="ToxoDB:ETH_00000950"/>
<name>U6KJP7_EIMTE</name>
<keyword evidence="1 4" id="KW-0853">WD repeat</keyword>
<reference evidence="5" key="1">
    <citation type="submission" date="2013-10" db="EMBL/GenBank/DDBJ databases">
        <title>Genomic analysis of the causative agents of coccidiosis in chickens.</title>
        <authorList>
            <person name="Reid A.J."/>
            <person name="Blake D."/>
            <person name="Billington K."/>
            <person name="Browne H."/>
            <person name="Dunn M."/>
            <person name="Hung S."/>
            <person name="Kawahara F."/>
            <person name="Miranda-Saavedra D."/>
            <person name="Mourier T."/>
            <person name="Nagra H."/>
            <person name="Otto T.D."/>
            <person name="Rawlings N."/>
            <person name="Sanchez A."/>
            <person name="Sanders M."/>
            <person name="Subramaniam C."/>
            <person name="Tay Y."/>
            <person name="Dear P."/>
            <person name="Doerig C."/>
            <person name="Gruber A."/>
            <person name="Parkinson J."/>
            <person name="Shirley M."/>
            <person name="Wan K.L."/>
            <person name="Berriman M."/>
            <person name="Tomley F."/>
            <person name="Pain A."/>
        </authorList>
    </citation>
    <scope>NUCLEOTIDE SEQUENCE [LARGE SCALE GENOMIC DNA]</scope>
    <source>
        <strain evidence="5">Houghton</strain>
    </source>
</reference>
<dbReference type="InterPro" id="IPR045241">
    <property type="entry name" value="Prp46/PLRG1-like"/>
</dbReference>
<feature type="repeat" description="WD" evidence="4">
    <location>
        <begin position="172"/>
        <end position="206"/>
    </location>
</feature>
<dbReference type="InterPro" id="IPR020472">
    <property type="entry name" value="WD40_PAC1"/>
</dbReference>
<dbReference type="InterPro" id="IPR036322">
    <property type="entry name" value="WD40_repeat_dom_sf"/>
</dbReference>
<comment type="similarity">
    <text evidence="3">Belongs to the WD repeat PRL1/PRL2 family.</text>
</comment>
<dbReference type="Pfam" id="PF00400">
    <property type="entry name" value="WD40"/>
    <property type="match status" value="4"/>
</dbReference>
<dbReference type="PROSITE" id="PS00678">
    <property type="entry name" value="WD_REPEATS_1"/>
    <property type="match status" value="2"/>
</dbReference>
<dbReference type="VEuPathDB" id="ToxoDB:ETH2_0948100"/>
<accession>U6KJP7</accession>
<evidence type="ECO:0000256" key="1">
    <source>
        <dbReference type="ARBA" id="ARBA00022574"/>
    </source>
</evidence>
<dbReference type="PANTHER" id="PTHR19923:SF0">
    <property type="entry name" value="PLEIOTROPIC REGULATOR 1"/>
    <property type="match status" value="1"/>
</dbReference>
<dbReference type="PROSITE" id="PS50294">
    <property type="entry name" value="WD_REPEATS_REGION"/>
    <property type="match status" value="2"/>
</dbReference>
<dbReference type="InterPro" id="IPR001680">
    <property type="entry name" value="WD40_rpt"/>
</dbReference>
<dbReference type="GO" id="GO:0071011">
    <property type="term" value="C:precatalytic spliceosome"/>
    <property type="evidence" value="ECO:0007669"/>
    <property type="project" value="TreeGrafter"/>
</dbReference>
<dbReference type="EMBL" id="HG673822">
    <property type="protein sequence ID" value="CDJ38255.1"/>
    <property type="molecule type" value="Genomic_DNA"/>
</dbReference>
<keyword evidence="2" id="KW-0677">Repeat</keyword>
<dbReference type="SMART" id="SM00320">
    <property type="entry name" value="WD40"/>
    <property type="match status" value="5"/>
</dbReference>
<feature type="repeat" description="WD" evidence="4">
    <location>
        <begin position="207"/>
        <end position="248"/>
    </location>
</feature>
<dbReference type="RefSeq" id="XP_013229093.1">
    <property type="nucleotide sequence ID" value="XM_013373639.1"/>
</dbReference>
<dbReference type="AlphaFoldDB" id="U6KJP7"/>
<evidence type="ECO:0000313" key="5">
    <source>
        <dbReference type="EMBL" id="CDJ38255.1"/>
    </source>
</evidence>
<dbReference type="Proteomes" id="UP000030747">
    <property type="component" value="Unassembled WGS sequence"/>
</dbReference>
<gene>
    <name evidence="5" type="ORF">ETH_00000950</name>
</gene>
<organism evidence="5 6">
    <name type="scientific">Eimeria tenella</name>
    <name type="common">Coccidian parasite</name>
    <dbReference type="NCBI Taxonomy" id="5802"/>
    <lineage>
        <taxon>Eukaryota</taxon>
        <taxon>Sar</taxon>
        <taxon>Alveolata</taxon>
        <taxon>Apicomplexa</taxon>
        <taxon>Conoidasida</taxon>
        <taxon>Coccidia</taxon>
        <taxon>Eucoccidiorida</taxon>
        <taxon>Eimeriorina</taxon>
        <taxon>Eimeriidae</taxon>
        <taxon>Eimeria</taxon>
    </lineage>
</organism>
<protein>
    <submittedName>
        <fullName evidence="5">Pleiotropic regulator 1, putative</fullName>
    </submittedName>
</protein>
<evidence type="ECO:0000256" key="3">
    <source>
        <dbReference type="ARBA" id="ARBA00025726"/>
    </source>
</evidence>
<dbReference type="PRINTS" id="PR00320">
    <property type="entry name" value="GPROTEINBRPT"/>
</dbReference>
<evidence type="ECO:0000256" key="2">
    <source>
        <dbReference type="ARBA" id="ARBA00022737"/>
    </source>
</evidence>
<proteinExistence type="inferred from homology"/>
<evidence type="ECO:0000313" key="6">
    <source>
        <dbReference type="Proteomes" id="UP000030747"/>
    </source>
</evidence>
<dbReference type="Gene3D" id="2.130.10.10">
    <property type="entry name" value="YVTN repeat-like/Quinoprotein amine dehydrogenase"/>
    <property type="match status" value="1"/>
</dbReference>
<dbReference type="InterPro" id="IPR015943">
    <property type="entry name" value="WD40/YVTN_repeat-like_dom_sf"/>
</dbReference>
<dbReference type="GO" id="GO:0071013">
    <property type="term" value="C:catalytic step 2 spliceosome"/>
    <property type="evidence" value="ECO:0007669"/>
    <property type="project" value="TreeGrafter"/>
</dbReference>
<dbReference type="GO" id="GO:0000974">
    <property type="term" value="C:Prp19 complex"/>
    <property type="evidence" value="ECO:0007669"/>
    <property type="project" value="TreeGrafter"/>
</dbReference>
<sequence>MKLHLNHSSKDPTSLQSPLPAIRCIFANSQKRASPVEGGRLPPRRLEQHGRKQQQVLLQLLQLLQRGRERGSTAAGCGAPAAAAGCGEWRDRAWAGVVWAEVYVHLEPPVLQGLGKEGRGEERAAAKELQQHCLEARRAAADFRGKVKERKAANAYITPAPRSCVYTRVVGVYALALHPSVDVLCSGGRDAAVRVWDLRTKKNVFVLAGHGGTVMALRAQSLRPHLISASQDKTVRLWDLAAGKCEATLTNHKKSVRTIALHPTEYSFATCGADKVKAWRCPLGAFERNIDGLNSIPNCCAFRDEGDRSSLVVGSNNGQLHFWDWRSGYKYQTLQSRVQPGSLESENGIFCCAFDKSETRLITGECDKTIKVGSSKQQQQKQQQQ</sequence>
<dbReference type="PANTHER" id="PTHR19923">
    <property type="entry name" value="WD40 REPEAT PROTEINPRL1/PRL2-RELATED"/>
    <property type="match status" value="1"/>
</dbReference>
<dbReference type="GeneID" id="25249409"/>
<dbReference type="PROSITE" id="PS50082">
    <property type="entry name" value="WD_REPEATS_2"/>
    <property type="match status" value="2"/>
</dbReference>